<dbReference type="PANTHER" id="PTHR46992:SF1">
    <property type="entry name" value="GYF DOMAIN-CONTAINING PROTEIN"/>
    <property type="match status" value="1"/>
</dbReference>
<feature type="region of interest" description="Disordered" evidence="1">
    <location>
        <begin position="48"/>
        <end position="85"/>
    </location>
</feature>
<reference evidence="3" key="1">
    <citation type="submission" date="2025-08" db="UniProtKB">
        <authorList>
            <consortium name="RefSeq"/>
        </authorList>
    </citation>
    <scope>IDENTIFICATION</scope>
    <source>
        <tissue evidence="3">Leaves</tissue>
    </source>
</reference>
<dbReference type="InterPro" id="IPR035445">
    <property type="entry name" value="GYF-like_dom_sf"/>
</dbReference>
<dbReference type="AlphaFoldDB" id="A0A2I4DY47"/>
<dbReference type="Proteomes" id="UP000235220">
    <property type="component" value="Chromosome 1"/>
</dbReference>
<dbReference type="InterPro" id="IPR003169">
    <property type="entry name" value="GYF"/>
</dbReference>
<protein>
    <submittedName>
        <fullName evidence="3">Protein ESSENTIAL FOR POTEXVIRUS ACCUMULATION 1-like</fullName>
    </submittedName>
</protein>
<dbReference type="OrthoDB" id="6415790at2759"/>
<feature type="region of interest" description="Disordered" evidence="1">
    <location>
        <begin position="1"/>
        <end position="28"/>
    </location>
</feature>
<evidence type="ECO:0000313" key="2">
    <source>
        <dbReference type="Proteomes" id="UP000235220"/>
    </source>
</evidence>
<accession>A0A2I4DY47</accession>
<dbReference type="SUPFAM" id="SSF55277">
    <property type="entry name" value="GYF domain"/>
    <property type="match status" value="1"/>
</dbReference>
<dbReference type="Pfam" id="PF02213">
    <property type="entry name" value="GYF"/>
    <property type="match status" value="1"/>
</dbReference>
<name>A0A2I4DY47_JUGRE</name>
<feature type="compositionally biased region" description="Basic and acidic residues" evidence="1">
    <location>
        <begin position="109"/>
        <end position="125"/>
    </location>
</feature>
<sequence length="1020" mass="113520">MVDGKVNLLEDGSLGDQIASESSMPRSPQWIYSKPVDANALTAGVLGEVSAPSSLPPGVSTDPSLKDSWCSNGSQGSKDWRKTAPDVEISRRWRDEEREPGLIGRRDRRKDDCRTDGISTSEHRSLSSTNRWNNSRSYAHESRRDGKWSSRWGPDDKEKNSRSERKTNIKEDSHIDKQIFFSGNQAASERGTDSHEKWRPRHQMEAHAGSLAANHTVPGFGLERGQVDSLSQRFAQGRGRLNISGPQVGRPSSASPIGLVNKCNAILGKPCLSEDVYCYPRGKLLDIYRKQKTAPTFYSMPDGMEHVSPITQDGSIEPLAFVAPDAEEEDLLGNIWMEKMNNDGVFHNSFRDKIRGSNNNATGICDATVSEWTQSPTSNPELNVEPFGMAALNDSSEATMAEVLDSCGSQLDRVKDRDAEKEVQQLQTAVGVAVPNDLMSKFTSGYDSSSISGISGPNNTFAELESSDQAVEFTFKKHLQLREIESSDSFEISSQLPEDSSSLYDFLSLQKTASSDQHHVNSNEEIHLLGSVIPPEELSLYYLDPQGEIQGPFLGIDIIRWFEQGYYGTELLVCLSDAPVGSPFQELADIMPHLRNRSRSASGSNLVTNLEPSDATTGSIFEENITNPTSAHGYKDYAVINDQKSASSGRKATSGVNVNHGYHSELHFSDDHSFQNFVTEDDEVGFPTRPGSGNCNPLRPSTDIHGSFSGSIRHASSANEISESSMPNHSDAKYHPFGLLVPELKNSCDLTCAPSSYMSSSMADQDPLVLRDAAFAHKWRDMPQKLQMELLQQQNLPSPHPLRHVTGLGVENSSGLAFSQSKNPNFPVHHSEPKLEHLYVLQRQFELQQQHQLQQLQLQQQQVQHLATKLQKQQQQSQIQQLYSQISHPGYVQSKVDPIGDDLFNQMQLRKHLLHEQQYNSHSLQHLDPMLEQIIQKKVDQNAVQEWPTHISFQHRPLLQQEQSSIQQPSVASRQQLGLVGERLIRGSLSVDEGAQFVRNPADRQQAMTAGFKVSAFYQQ</sequence>
<dbReference type="PROSITE" id="PS50829">
    <property type="entry name" value="GYF"/>
    <property type="match status" value="1"/>
</dbReference>
<feature type="region of interest" description="Disordered" evidence="1">
    <location>
        <begin position="103"/>
        <end position="197"/>
    </location>
</feature>
<dbReference type="Gramene" id="Jr01_06920_p1">
    <property type="protein sequence ID" value="cds.Jr01_06920_p1"/>
    <property type="gene ID" value="Jr01_06920"/>
</dbReference>
<dbReference type="SMART" id="SM00444">
    <property type="entry name" value="GYF"/>
    <property type="match status" value="1"/>
</dbReference>
<gene>
    <name evidence="3" type="primary">LOC108984547</name>
</gene>
<dbReference type="PANTHER" id="PTHR46992">
    <property type="entry name" value="GYF DOMAIN-CONTAINING PROTEIN"/>
    <property type="match status" value="1"/>
</dbReference>
<evidence type="ECO:0000313" key="3">
    <source>
        <dbReference type="RefSeq" id="XP_018812081.1"/>
    </source>
</evidence>
<dbReference type="RefSeq" id="XP_018812081.1">
    <property type="nucleotide sequence ID" value="XM_018956536.2"/>
</dbReference>
<dbReference type="Gene3D" id="3.30.1490.40">
    <property type="match status" value="1"/>
</dbReference>
<keyword evidence="2" id="KW-1185">Reference proteome</keyword>
<dbReference type="KEGG" id="jre:108984547"/>
<feature type="compositionally biased region" description="Polar residues" evidence="1">
    <location>
        <begin position="126"/>
        <end position="137"/>
    </location>
</feature>
<feature type="compositionally biased region" description="Basic and acidic residues" evidence="1">
    <location>
        <begin position="138"/>
        <end position="177"/>
    </location>
</feature>
<proteinExistence type="predicted"/>
<dbReference type="GeneID" id="108984547"/>
<organism evidence="2 3">
    <name type="scientific">Juglans regia</name>
    <name type="common">English walnut</name>
    <dbReference type="NCBI Taxonomy" id="51240"/>
    <lineage>
        <taxon>Eukaryota</taxon>
        <taxon>Viridiplantae</taxon>
        <taxon>Streptophyta</taxon>
        <taxon>Embryophyta</taxon>
        <taxon>Tracheophyta</taxon>
        <taxon>Spermatophyta</taxon>
        <taxon>Magnoliopsida</taxon>
        <taxon>eudicotyledons</taxon>
        <taxon>Gunneridae</taxon>
        <taxon>Pentapetalae</taxon>
        <taxon>rosids</taxon>
        <taxon>fabids</taxon>
        <taxon>Fagales</taxon>
        <taxon>Juglandaceae</taxon>
        <taxon>Juglans</taxon>
    </lineage>
</organism>
<evidence type="ECO:0000256" key="1">
    <source>
        <dbReference type="SAM" id="MobiDB-lite"/>
    </source>
</evidence>